<dbReference type="Pfam" id="PF00240">
    <property type="entry name" value="ubiquitin"/>
    <property type="match status" value="1"/>
</dbReference>
<name>A0A7G2CIH1_9TRYP</name>
<feature type="compositionally biased region" description="Low complexity" evidence="1">
    <location>
        <begin position="90"/>
        <end position="110"/>
    </location>
</feature>
<organism evidence="3 4">
    <name type="scientific">Angomonas deanei</name>
    <dbReference type="NCBI Taxonomy" id="59799"/>
    <lineage>
        <taxon>Eukaryota</taxon>
        <taxon>Discoba</taxon>
        <taxon>Euglenozoa</taxon>
        <taxon>Kinetoplastea</taxon>
        <taxon>Metakinetoplastina</taxon>
        <taxon>Trypanosomatida</taxon>
        <taxon>Trypanosomatidae</taxon>
        <taxon>Strigomonadinae</taxon>
        <taxon>Angomonas</taxon>
    </lineage>
</organism>
<dbReference type="Gene3D" id="3.10.20.90">
    <property type="entry name" value="Phosphatidylinositol 3-kinase Catalytic Subunit, Chain A, domain 1"/>
    <property type="match status" value="1"/>
</dbReference>
<feature type="region of interest" description="Disordered" evidence="1">
    <location>
        <begin position="90"/>
        <end position="114"/>
    </location>
</feature>
<accession>A0A7G2CIH1</accession>
<dbReference type="SUPFAM" id="SSF54236">
    <property type="entry name" value="Ubiquitin-like"/>
    <property type="match status" value="1"/>
</dbReference>
<dbReference type="Proteomes" id="UP000515908">
    <property type="component" value="Chromosome 14"/>
</dbReference>
<dbReference type="InterPro" id="IPR000626">
    <property type="entry name" value="Ubiquitin-like_dom"/>
</dbReference>
<dbReference type="VEuPathDB" id="TriTrypDB:ADEAN_000707500"/>
<protein>
    <submittedName>
        <fullName evidence="3">Ubiquitin-2 like Rad60 SUMO-like/Ubiquitin family, putative</fullName>
    </submittedName>
</protein>
<dbReference type="PROSITE" id="PS50053">
    <property type="entry name" value="UBIQUITIN_2"/>
    <property type="match status" value="1"/>
</dbReference>
<dbReference type="AlphaFoldDB" id="A0A7G2CIH1"/>
<feature type="compositionally biased region" description="Low complexity" evidence="1">
    <location>
        <begin position="227"/>
        <end position="238"/>
    </location>
</feature>
<dbReference type="CDD" id="cd17039">
    <property type="entry name" value="Ubl_ubiquitin_like"/>
    <property type="match status" value="1"/>
</dbReference>
<gene>
    <name evidence="3" type="ORF">ADEAN_000707500</name>
</gene>
<evidence type="ECO:0000256" key="1">
    <source>
        <dbReference type="SAM" id="MobiDB-lite"/>
    </source>
</evidence>
<feature type="compositionally biased region" description="Low complexity" evidence="1">
    <location>
        <begin position="183"/>
        <end position="197"/>
    </location>
</feature>
<keyword evidence="4" id="KW-1185">Reference proteome</keyword>
<sequence length="339" mass="36572">MRISIRGPRAEYNISDLSVTSVTTVAELRNLILNHLRRGDIDGTYQSFRPEDVRLIFGGRVLSDADRTLGDYQVSNDAVVNMVLSMSHQTIPGQNTTPNNTNTNQTRPGNTAGGAPNLADLLGGFNIPSGIRNDPQVNQIVQGIIQGAGQMAGQVAENYQQQRGGNTDVGRVVQQVLSGMWQNGGAQANHNNNHHNNNGGGAESSGSSSAEEVHVVEVNLTGETPHNNNSAANNNNASRPSPQIHVVQVSSTAPSSNNNNTTTQPAVHVTNLTRGPTVQTTTANPPPHDTTIHLHVHVHCPLEEVDSLPERVGPVLRRLRYDIAQTEVHRNNNNNNKWK</sequence>
<dbReference type="EMBL" id="LR877158">
    <property type="protein sequence ID" value="CAD2219566.1"/>
    <property type="molecule type" value="Genomic_DNA"/>
</dbReference>
<evidence type="ECO:0000313" key="3">
    <source>
        <dbReference type="EMBL" id="CAD2219566.1"/>
    </source>
</evidence>
<evidence type="ECO:0000259" key="2">
    <source>
        <dbReference type="PROSITE" id="PS50053"/>
    </source>
</evidence>
<feature type="region of interest" description="Disordered" evidence="1">
    <location>
        <begin position="222"/>
        <end position="241"/>
    </location>
</feature>
<dbReference type="InterPro" id="IPR029071">
    <property type="entry name" value="Ubiquitin-like_domsf"/>
</dbReference>
<evidence type="ECO:0000313" key="4">
    <source>
        <dbReference type="Proteomes" id="UP000515908"/>
    </source>
</evidence>
<feature type="region of interest" description="Disordered" evidence="1">
    <location>
        <begin position="183"/>
        <end position="211"/>
    </location>
</feature>
<reference evidence="3 4" key="1">
    <citation type="submission" date="2020-08" db="EMBL/GenBank/DDBJ databases">
        <authorList>
            <person name="Newling K."/>
            <person name="Davey J."/>
            <person name="Forrester S."/>
        </authorList>
    </citation>
    <scope>NUCLEOTIDE SEQUENCE [LARGE SCALE GENOMIC DNA]</scope>
    <source>
        <strain evidence="4">Crithidia deanei Carvalho (ATCC PRA-265)</strain>
    </source>
</reference>
<feature type="domain" description="Ubiquitin-like" evidence="2">
    <location>
        <begin position="1"/>
        <end position="89"/>
    </location>
</feature>
<proteinExistence type="predicted"/>